<dbReference type="STRING" id="558155.SAMN04487911_12273"/>
<feature type="transmembrane region" description="Helical" evidence="1">
    <location>
        <begin position="97"/>
        <end position="117"/>
    </location>
</feature>
<feature type="transmembrane region" description="Helical" evidence="1">
    <location>
        <begin position="194"/>
        <end position="213"/>
    </location>
</feature>
<accession>A0A1M6JNZ1</accession>
<keyword evidence="1" id="KW-0472">Membrane</keyword>
<keyword evidence="1" id="KW-0812">Transmembrane</keyword>
<feature type="transmembrane region" description="Helical" evidence="1">
    <location>
        <begin position="64"/>
        <end position="85"/>
    </location>
</feature>
<dbReference type="OrthoDB" id="1438590at2"/>
<dbReference type="Proteomes" id="UP000184231">
    <property type="component" value="Unassembled WGS sequence"/>
</dbReference>
<evidence type="ECO:0000256" key="1">
    <source>
        <dbReference type="SAM" id="Phobius"/>
    </source>
</evidence>
<evidence type="ECO:0000313" key="3">
    <source>
        <dbReference type="Proteomes" id="UP000184231"/>
    </source>
</evidence>
<dbReference type="Pfam" id="PF14093">
    <property type="entry name" value="DUF4271"/>
    <property type="match status" value="1"/>
</dbReference>
<keyword evidence="3" id="KW-1185">Reference proteome</keyword>
<evidence type="ECO:0008006" key="4">
    <source>
        <dbReference type="Google" id="ProtNLM"/>
    </source>
</evidence>
<keyword evidence="1" id="KW-1133">Transmembrane helix</keyword>
<name>A0A1M6JNZ1_9FLAO</name>
<evidence type="ECO:0000313" key="2">
    <source>
        <dbReference type="EMBL" id="SHJ48421.1"/>
    </source>
</evidence>
<protein>
    <recommendedName>
        <fullName evidence="4">DUF4271 domain-containing protein</fullName>
    </recommendedName>
</protein>
<dbReference type="EMBL" id="FQYX01000022">
    <property type="protein sequence ID" value="SHJ48421.1"/>
    <property type="molecule type" value="Genomic_DNA"/>
</dbReference>
<sequence length="218" mass="25629">MEPILRTPYSIDWITAVIFTSIVFMILAKSSFYSRFMNFIILPFNNKYIFLYSKKDKIFSGFNLFFSLFQILNSALLIYFAYHIYYDPFGAHEFKVYGFILMALLLFLTSKIFLQIANGFIFNSKSIISEIIFKKLTYLNYSSLLMLMANLLLNFVYKQSKTILIISFILILLIHIMGWITALRNHQKFIASNFVYFILYLCALEIAPLLIIWGCLKD</sequence>
<organism evidence="2 3">
    <name type="scientific">Arenibacter nanhaiticus</name>
    <dbReference type="NCBI Taxonomy" id="558155"/>
    <lineage>
        <taxon>Bacteria</taxon>
        <taxon>Pseudomonadati</taxon>
        <taxon>Bacteroidota</taxon>
        <taxon>Flavobacteriia</taxon>
        <taxon>Flavobacteriales</taxon>
        <taxon>Flavobacteriaceae</taxon>
        <taxon>Arenibacter</taxon>
    </lineage>
</organism>
<feature type="transmembrane region" description="Helical" evidence="1">
    <location>
        <begin position="9"/>
        <end position="27"/>
    </location>
</feature>
<feature type="transmembrane region" description="Helical" evidence="1">
    <location>
        <begin position="163"/>
        <end position="182"/>
    </location>
</feature>
<gene>
    <name evidence="2" type="ORF">SAMN04487911_12273</name>
</gene>
<feature type="transmembrane region" description="Helical" evidence="1">
    <location>
        <begin position="138"/>
        <end position="157"/>
    </location>
</feature>
<dbReference type="AlphaFoldDB" id="A0A1M6JNZ1"/>
<dbReference type="RefSeq" id="WP_072765192.1">
    <property type="nucleotide sequence ID" value="NZ_FQYX01000022.1"/>
</dbReference>
<dbReference type="InterPro" id="IPR025367">
    <property type="entry name" value="DUF4271"/>
</dbReference>
<proteinExistence type="predicted"/>
<reference evidence="2 3" key="1">
    <citation type="submission" date="2016-11" db="EMBL/GenBank/DDBJ databases">
        <authorList>
            <person name="Jaros S."/>
            <person name="Januszkiewicz K."/>
            <person name="Wedrychowicz H."/>
        </authorList>
    </citation>
    <scope>NUCLEOTIDE SEQUENCE [LARGE SCALE GENOMIC DNA]</scope>
    <source>
        <strain evidence="2 3">CGMCC 1.8863</strain>
    </source>
</reference>